<evidence type="ECO:0000313" key="3">
    <source>
        <dbReference type="Proteomes" id="UP000654471"/>
    </source>
</evidence>
<proteinExistence type="predicted"/>
<keyword evidence="3" id="KW-1185">Reference proteome</keyword>
<dbReference type="InterPro" id="IPR025851">
    <property type="entry name" value="SUKH-4"/>
</dbReference>
<gene>
    <name evidence="2" type="ORF">GCM10010211_79180</name>
</gene>
<feature type="region of interest" description="Disordered" evidence="1">
    <location>
        <begin position="1"/>
        <end position="45"/>
    </location>
</feature>
<accession>A0ABQ2VMX8</accession>
<reference evidence="3" key="1">
    <citation type="journal article" date="2019" name="Int. J. Syst. Evol. Microbiol.">
        <title>The Global Catalogue of Microorganisms (GCM) 10K type strain sequencing project: providing services to taxonomists for standard genome sequencing and annotation.</title>
        <authorList>
            <consortium name="The Broad Institute Genomics Platform"/>
            <consortium name="The Broad Institute Genome Sequencing Center for Infectious Disease"/>
            <person name="Wu L."/>
            <person name="Ma J."/>
        </authorList>
    </citation>
    <scope>NUCLEOTIDE SEQUENCE [LARGE SCALE GENOMIC DNA]</scope>
    <source>
        <strain evidence="3">JCM 3399</strain>
    </source>
</reference>
<evidence type="ECO:0000256" key="1">
    <source>
        <dbReference type="SAM" id="MobiDB-lite"/>
    </source>
</evidence>
<organism evidence="2 3">
    <name type="scientific">Streptomyces albospinus</name>
    <dbReference type="NCBI Taxonomy" id="285515"/>
    <lineage>
        <taxon>Bacteria</taxon>
        <taxon>Bacillati</taxon>
        <taxon>Actinomycetota</taxon>
        <taxon>Actinomycetes</taxon>
        <taxon>Kitasatosporales</taxon>
        <taxon>Streptomycetaceae</taxon>
        <taxon>Streptomyces</taxon>
    </lineage>
</organism>
<evidence type="ECO:0008006" key="4">
    <source>
        <dbReference type="Google" id="ProtNLM"/>
    </source>
</evidence>
<protein>
    <recommendedName>
        <fullName evidence="4">Nucleic acid/nucleotide deaminase of polymorphic system toxin</fullName>
    </recommendedName>
</protein>
<dbReference type="RefSeq" id="WP_189308240.1">
    <property type="nucleotide sequence ID" value="NZ_BMRP01000065.1"/>
</dbReference>
<evidence type="ECO:0000313" key="2">
    <source>
        <dbReference type="EMBL" id="GGU99989.1"/>
    </source>
</evidence>
<sequence>MNTQAQAATPAGEPPVTGPGNTAVATYRDPSTGEDTSLARVSAPGRPPAEYQLLTELQRLGVNGADVRAVHTDLRPALLPGGYTGDFVLRAFPNAAFSCTAGYGMRPEERAEGIAGLLRQVATMYQMAGKQAPPQPHRVPVPQSVAPALPMSTEELGSHLAEVFGTEGILRADAGALTGTELPEDARATLATAGLPRQVPYFFTADEPGNPPAGGLFADVATHLRATGTDAGPQILETLAGYVRIGTDGLYAIAVQCTAPEDDPSQQGTLWAVQPSTGGARFVNRSAAAYARSLALLATTRRQMQGMDPYAAGATVAAFQEQLTAIDAWALDDAGNWWSLIVEQMWHGLF</sequence>
<dbReference type="Pfam" id="PF14440">
    <property type="entry name" value="XOO_2897-deam"/>
    <property type="match status" value="1"/>
</dbReference>
<dbReference type="EMBL" id="BMRP01000065">
    <property type="protein sequence ID" value="GGU99989.1"/>
    <property type="molecule type" value="Genomic_DNA"/>
</dbReference>
<dbReference type="Pfam" id="PF14435">
    <property type="entry name" value="SUKH-4"/>
    <property type="match status" value="1"/>
</dbReference>
<dbReference type="Proteomes" id="UP000654471">
    <property type="component" value="Unassembled WGS sequence"/>
</dbReference>
<name>A0ABQ2VMX8_9ACTN</name>
<comment type="caution">
    <text evidence="2">The sequence shown here is derived from an EMBL/GenBank/DDBJ whole genome shotgun (WGS) entry which is preliminary data.</text>
</comment>
<dbReference type="InterPro" id="IPR032722">
    <property type="entry name" value="Deaminase_XOO_2897"/>
</dbReference>